<protein>
    <recommendedName>
        <fullName evidence="10">Major facilitator superfamily (MFS) profile domain-containing protein</fullName>
    </recommendedName>
</protein>
<dbReference type="AlphaFoldDB" id="A0A409Y1U8"/>
<keyword evidence="12" id="KW-1185">Reference proteome</keyword>
<feature type="transmembrane region" description="Helical" evidence="9">
    <location>
        <begin position="175"/>
        <end position="195"/>
    </location>
</feature>
<feature type="transmembrane region" description="Helical" evidence="9">
    <location>
        <begin position="124"/>
        <end position="142"/>
    </location>
</feature>
<dbReference type="InterPro" id="IPR005829">
    <property type="entry name" value="Sugar_transporter_CS"/>
</dbReference>
<proteinExistence type="inferred from homology"/>
<evidence type="ECO:0000313" key="12">
    <source>
        <dbReference type="Proteomes" id="UP000284706"/>
    </source>
</evidence>
<dbReference type="GO" id="GO:0005351">
    <property type="term" value="F:carbohydrate:proton symporter activity"/>
    <property type="evidence" value="ECO:0007669"/>
    <property type="project" value="TreeGrafter"/>
</dbReference>
<dbReference type="PANTHER" id="PTHR48022">
    <property type="entry name" value="PLASTIDIC GLUCOSE TRANSPORTER 4"/>
    <property type="match status" value="1"/>
</dbReference>
<evidence type="ECO:0000256" key="1">
    <source>
        <dbReference type="ARBA" id="ARBA00004141"/>
    </source>
</evidence>
<dbReference type="InterPro" id="IPR050360">
    <property type="entry name" value="MFS_Sugar_Transporters"/>
</dbReference>
<gene>
    <name evidence="11" type="ORF">CVT26_001121</name>
</gene>
<feature type="transmembrane region" description="Helical" evidence="9">
    <location>
        <begin position="395"/>
        <end position="418"/>
    </location>
</feature>
<keyword evidence="3" id="KW-0813">Transport</keyword>
<sequence>STSDAGYLALSPSDEPQHYPPAQEADTPLLSNEHVFGSEGSRTLHINGGTFTFDPAGHSYSYAYGPKGLAGLRHNKYALLCAFFASIGGLEFGYDQGVIANVLVMTDFLSRWPITPLQKGSMTAALELGALIGALSAGVYADKYSRGHAIVLACIIFCIGSSFQCFAQSLSHLYIGRAIGGLGVGALSMLSPLYMAEISPPEVRGSLMALEQLSIVLGVVFGFWTGFITRDIPSSLSWRIPLGVQLIPGIILALGCAFLPPSPRLLVLHGKYDEAKRSLARLRLRNLGDEGEEGQGDLLVQLELLEMRVETTLIRRSLQRELQEGQDDDVADADPAKGSLKAEWKTWKRLFSYRYRDRTWIGVLIMVFQQWSGINALLYYGPTLVHSIGLSGDTVTLLVSGGIGVVQFLAVLPAIVFIDRVGRKVLLRGGGLMMAASHLGIAVLVILFQSDWSAHPLAAWIAVGGIYAFTFAYGISFGPIGWVLPSEVFPLSMRSKGVALSTASNWINNFFIGLLTPILVDFSAATTFFIFASACLLAYVWATYFVPETANVSLEEVDKLFRSATGREEADIRVQIENELGLTDLIREFAEES</sequence>
<feature type="region of interest" description="Disordered" evidence="8">
    <location>
        <begin position="1"/>
        <end position="21"/>
    </location>
</feature>
<feature type="transmembrane region" description="Helical" evidence="9">
    <location>
        <begin position="460"/>
        <end position="485"/>
    </location>
</feature>
<evidence type="ECO:0000256" key="7">
    <source>
        <dbReference type="ARBA" id="ARBA00049119"/>
    </source>
</evidence>
<keyword evidence="4 9" id="KW-0812">Transmembrane</keyword>
<dbReference type="PROSITE" id="PS00216">
    <property type="entry name" value="SUGAR_TRANSPORT_1"/>
    <property type="match status" value="1"/>
</dbReference>
<feature type="transmembrane region" description="Helical" evidence="9">
    <location>
        <begin position="149"/>
        <end position="169"/>
    </location>
</feature>
<feature type="non-terminal residue" evidence="11">
    <location>
        <position position="1"/>
    </location>
</feature>
<keyword evidence="5 9" id="KW-1133">Transmembrane helix</keyword>
<evidence type="ECO:0000256" key="9">
    <source>
        <dbReference type="SAM" id="Phobius"/>
    </source>
</evidence>
<dbReference type="PANTHER" id="PTHR48022:SF14">
    <property type="entry name" value="MAJOR FACILITATOR SUPERFAMILY (MFS) PROFILE DOMAIN-CONTAINING PROTEIN-RELATED"/>
    <property type="match status" value="1"/>
</dbReference>
<reference evidence="11 12" key="1">
    <citation type="journal article" date="2018" name="Evol. Lett.">
        <title>Horizontal gene cluster transfer increased hallucinogenic mushroom diversity.</title>
        <authorList>
            <person name="Reynolds H.T."/>
            <person name="Vijayakumar V."/>
            <person name="Gluck-Thaler E."/>
            <person name="Korotkin H.B."/>
            <person name="Matheny P.B."/>
            <person name="Slot J.C."/>
        </authorList>
    </citation>
    <scope>NUCLEOTIDE SEQUENCE [LARGE SCALE GENOMIC DNA]</scope>
    <source>
        <strain evidence="11 12">SRW20</strain>
    </source>
</reference>
<evidence type="ECO:0000256" key="3">
    <source>
        <dbReference type="ARBA" id="ARBA00022448"/>
    </source>
</evidence>
<accession>A0A409Y1U8</accession>
<dbReference type="Gene3D" id="1.20.1250.20">
    <property type="entry name" value="MFS general substrate transporter like domains"/>
    <property type="match status" value="1"/>
</dbReference>
<evidence type="ECO:0000313" key="11">
    <source>
        <dbReference type="EMBL" id="PPQ97016.1"/>
    </source>
</evidence>
<dbReference type="InterPro" id="IPR003663">
    <property type="entry name" value="Sugar/inositol_transpt"/>
</dbReference>
<dbReference type="EMBL" id="NHYE01001299">
    <property type="protein sequence ID" value="PPQ97016.1"/>
    <property type="molecule type" value="Genomic_DNA"/>
</dbReference>
<feature type="transmembrane region" description="Helical" evidence="9">
    <location>
        <begin position="497"/>
        <end position="520"/>
    </location>
</feature>
<dbReference type="Proteomes" id="UP000284706">
    <property type="component" value="Unassembled WGS sequence"/>
</dbReference>
<comment type="catalytic activity">
    <reaction evidence="7">
        <text>myo-inositol(out) + H(+)(out) = myo-inositol(in) + H(+)(in)</text>
        <dbReference type="Rhea" id="RHEA:60364"/>
        <dbReference type="ChEBI" id="CHEBI:15378"/>
        <dbReference type="ChEBI" id="CHEBI:17268"/>
    </reaction>
</comment>
<feature type="transmembrane region" description="Helical" evidence="9">
    <location>
        <begin position="425"/>
        <end position="448"/>
    </location>
</feature>
<organism evidence="11 12">
    <name type="scientific">Gymnopilus dilepis</name>
    <dbReference type="NCBI Taxonomy" id="231916"/>
    <lineage>
        <taxon>Eukaryota</taxon>
        <taxon>Fungi</taxon>
        <taxon>Dikarya</taxon>
        <taxon>Basidiomycota</taxon>
        <taxon>Agaricomycotina</taxon>
        <taxon>Agaricomycetes</taxon>
        <taxon>Agaricomycetidae</taxon>
        <taxon>Agaricales</taxon>
        <taxon>Agaricineae</taxon>
        <taxon>Hymenogastraceae</taxon>
        <taxon>Gymnopilus</taxon>
    </lineage>
</organism>
<name>A0A409Y1U8_9AGAR</name>
<comment type="subcellular location">
    <subcellularLocation>
        <location evidence="1">Membrane</location>
        <topology evidence="1">Multi-pass membrane protein</topology>
    </subcellularLocation>
</comment>
<dbReference type="PRINTS" id="PR00171">
    <property type="entry name" value="SUGRTRNSPORT"/>
</dbReference>
<dbReference type="InterPro" id="IPR036259">
    <property type="entry name" value="MFS_trans_sf"/>
</dbReference>
<comment type="caution">
    <text evidence="11">The sequence shown here is derived from an EMBL/GenBank/DDBJ whole genome shotgun (WGS) entry which is preliminary data.</text>
</comment>
<feature type="transmembrane region" description="Helical" evidence="9">
    <location>
        <begin position="359"/>
        <end position="380"/>
    </location>
</feature>
<evidence type="ECO:0000256" key="4">
    <source>
        <dbReference type="ARBA" id="ARBA00022692"/>
    </source>
</evidence>
<feature type="transmembrane region" description="Helical" evidence="9">
    <location>
        <begin position="77"/>
        <end position="104"/>
    </location>
</feature>
<dbReference type="STRING" id="231916.A0A409Y1U8"/>
<feature type="transmembrane region" description="Helical" evidence="9">
    <location>
        <begin position="207"/>
        <end position="228"/>
    </location>
</feature>
<dbReference type="InParanoid" id="A0A409Y1U8"/>
<evidence type="ECO:0000256" key="2">
    <source>
        <dbReference type="ARBA" id="ARBA00010992"/>
    </source>
</evidence>
<keyword evidence="6 9" id="KW-0472">Membrane</keyword>
<evidence type="ECO:0000256" key="5">
    <source>
        <dbReference type="ARBA" id="ARBA00022989"/>
    </source>
</evidence>
<evidence type="ECO:0000256" key="8">
    <source>
        <dbReference type="SAM" id="MobiDB-lite"/>
    </source>
</evidence>
<dbReference type="SUPFAM" id="SSF103473">
    <property type="entry name" value="MFS general substrate transporter"/>
    <property type="match status" value="1"/>
</dbReference>
<dbReference type="Pfam" id="PF00083">
    <property type="entry name" value="Sugar_tr"/>
    <property type="match status" value="2"/>
</dbReference>
<dbReference type="OrthoDB" id="8120565at2759"/>
<dbReference type="FunFam" id="1.20.1250.20:FF:000026">
    <property type="entry name" value="MFS quinate transporter QutD"/>
    <property type="match status" value="1"/>
</dbReference>
<dbReference type="InterPro" id="IPR020846">
    <property type="entry name" value="MFS_dom"/>
</dbReference>
<feature type="domain" description="Major facilitator superfamily (MFS) profile" evidence="10">
    <location>
        <begin position="81"/>
        <end position="550"/>
    </location>
</feature>
<evidence type="ECO:0000256" key="6">
    <source>
        <dbReference type="ARBA" id="ARBA00023136"/>
    </source>
</evidence>
<feature type="transmembrane region" description="Helical" evidence="9">
    <location>
        <begin position="240"/>
        <end position="259"/>
    </location>
</feature>
<dbReference type="PROSITE" id="PS50850">
    <property type="entry name" value="MFS"/>
    <property type="match status" value="1"/>
</dbReference>
<dbReference type="PROSITE" id="PS00217">
    <property type="entry name" value="SUGAR_TRANSPORT_2"/>
    <property type="match status" value="1"/>
</dbReference>
<comment type="similarity">
    <text evidence="2">Belongs to the major facilitator superfamily. Sugar transporter (TC 2.A.1.1) family.</text>
</comment>
<feature type="transmembrane region" description="Helical" evidence="9">
    <location>
        <begin position="526"/>
        <end position="546"/>
    </location>
</feature>
<dbReference type="InterPro" id="IPR005828">
    <property type="entry name" value="MFS_sugar_transport-like"/>
</dbReference>
<dbReference type="GO" id="GO:0016020">
    <property type="term" value="C:membrane"/>
    <property type="evidence" value="ECO:0007669"/>
    <property type="project" value="UniProtKB-SubCell"/>
</dbReference>
<evidence type="ECO:0000259" key="10">
    <source>
        <dbReference type="PROSITE" id="PS50850"/>
    </source>
</evidence>